<dbReference type="Proteomes" id="UP000887580">
    <property type="component" value="Unplaced"/>
</dbReference>
<reference evidence="2" key="1">
    <citation type="submission" date="2022-11" db="UniProtKB">
        <authorList>
            <consortium name="WormBaseParasite"/>
        </authorList>
    </citation>
    <scope>IDENTIFICATION</scope>
</reference>
<accession>A0AC35GW64</accession>
<evidence type="ECO:0000313" key="1">
    <source>
        <dbReference type="Proteomes" id="UP000887580"/>
    </source>
</evidence>
<organism evidence="1 2">
    <name type="scientific">Panagrolaimus sp. PS1159</name>
    <dbReference type="NCBI Taxonomy" id="55785"/>
    <lineage>
        <taxon>Eukaryota</taxon>
        <taxon>Metazoa</taxon>
        <taxon>Ecdysozoa</taxon>
        <taxon>Nematoda</taxon>
        <taxon>Chromadorea</taxon>
        <taxon>Rhabditida</taxon>
        <taxon>Tylenchina</taxon>
        <taxon>Panagrolaimomorpha</taxon>
        <taxon>Panagrolaimoidea</taxon>
        <taxon>Panagrolaimidae</taxon>
        <taxon>Panagrolaimus</taxon>
    </lineage>
</organism>
<dbReference type="WBParaSite" id="PS1159_v2.g9307.t1">
    <property type="protein sequence ID" value="PS1159_v2.g9307.t1"/>
    <property type="gene ID" value="PS1159_v2.g9307"/>
</dbReference>
<protein>
    <submittedName>
        <fullName evidence="2">Nematode cuticle collagen N-terminal domain-containing protein</fullName>
    </submittedName>
</protein>
<proteinExistence type="predicted"/>
<sequence length="62" mass="6800">MSESKVVVGIASVCSTVALVACLIVVPQLYVTINEMNERVQDGVQVFRADTDNAWTQLMEVQ</sequence>
<evidence type="ECO:0000313" key="2">
    <source>
        <dbReference type="WBParaSite" id="PS1159_v2.g9307.t1"/>
    </source>
</evidence>
<name>A0AC35GW64_9BILA</name>